<organism evidence="3 4">
    <name type="scientific">Amborella trichopoda</name>
    <dbReference type="NCBI Taxonomy" id="13333"/>
    <lineage>
        <taxon>Eukaryota</taxon>
        <taxon>Viridiplantae</taxon>
        <taxon>Streptophyta</taxon>
        <taxon>Embryophyta</taxon>
        <taxon>Tracheophyta</taxon>
        <taxon>Spermatophyta</taxon>
        <taxon>Magnoliopsida</taxon>
        <taxon>Amborellales</taxon>
        <taxon>Amborellaceae</taxon>
        <taxon>Amborella</taxon>
    </lineage>
</organism>
<feature type="chain" id="PRO_5004807952" description="Neprosin PEP catalytic domain-containing protein" evidence="1">
    <location>
        <begin position="20"/>
        <end position="99"/>
    </location>
</feature>
<feature type="domain" description="Neprosin PEP catalytic" evidence="2">
    <location>
        <begin position="1"/>
        <end position="99"/>
    </location>
</feature>
<accession>W1PDS1</accession>
<dbReference type="Proteomes" id="UP000017836">
    <property type="component" value="Unassembled WGS sequence"/>
</dbReference>
<dbReference type="STRING" id="13333.W1PDS1"/>
<evidence type="ECO:0000259" key="2">
    <source>
        <dbReference type="PROSITE" id="PS52045"/>
    </source>
</evidence>
<dbReference type="AlphaFoldDB" id="W1PDS1"/>
<proteinExistence type="predicted"/>
<dbReference type="PANTHER" id="PTHR31589">
    <property type="entry name" value="PROTEIN, PUTATIVE (DUF239)-RELATED-RELATED"/>
    <property type="match status" value="1"/>
</dbReference>
<evidence type="ECO:0000313" key="4">
    <source>
        <dbReference type="Proteomes" id="UP000017836"/>
    </source>
</evidence>
<evidence type="ECO:0000313" key="3">
    <source>
        <dbReference type="EMBL" id="ERN06103.1"/>
    </source>
</evidence>
<name>W1PDS1_AMBTC</name>
<dbReference type="Gramene" id="ERN06103">
    <property type="protein sequence ID" value="ERN06103"/>
    <property type="gene ID" value="AMTR_s00016p00044740"/>
</dbReference>
<feature type="signal peptide" evidence="1">
    <location>
        <begin position="1"/>
        <end position="19"/>
    </location>
</feature>
<dbReference type="EMBL" id="KI393908">
    <property type="protein sequence ID" value="ERN06103.1"/>
    <property type="molecule type" value="Genomic_DNA"/>
</dbReference>
<sequence>MFVNLQVALTVVWAGQVQNTKPGGHHTATQMGNGIFPEEKQSAATFYDLQVRDGGGKWDSVTDLNNFKDSRYCYDSMVMSLFIRDAFHFGGPGRGSSCM</sequence>
<dbReference type="PANTHER" id="PTHR31589:SF110">
    <property type="entry name" value="PROTEIN, PUTATIVE (DUF239)-RELATED"/>
    <property type="match status" value="1"/>
</dbReference>
<keyword evidence="4" id="KW-1185">Reference proteome</keyword>
<reference evidence="4" key="1">
    <citation type="journal article" date="2013" name="Science">
        <title>The Amborella genome and the evolution of flowering plants.</title>
        <authorList>
            <consortium name="Amborella Genome Project"/>
        </authorList>
    </citation>
    <scope>NUCLEOTIDE SEQUENCE [LARGE SCALE GENOMIC DNA]</scope>
</reference>
<dbReference type="HOGENOM" id="CLU_030538_5_0_1"/>
<dbReference type="Pfam" id="PF03080">
    <property type="entry name" value="Neprosin"/>
    <property type="match status" value="1"/>
</dbReference>
<dbReference type="PROSITE" id="PS52045">
    <property type="entry name" value="NEPROSIN_PEP_CD"/>
    <property type="match status" value="1"/>
</dbReference>
<gene>
    <name evidence="3" type="ORF">AMTR_s00016p00044740</name>
</gene>
<evidence type="ECO:0000256" key="1">
    <source>
        <dbReference type="SAM" id="SignalP"/>
    </source>
</evidence>
<dbReference type="InterPro" id="IPR004314">
    <property type="entry name" value="Neprosin"/>
</dbReference>
<protein>
    <recommendedName>
        <fullName evidence="2">Neprosin PEP catalytic domain-containing protein</fullName>
    </recommendedName>
</protein>
<dbReference type="InterPro" id="IPR053168">
    <property type="entry name" value="Glutamic_endopeptidase"/>
</dbReference>
<keyword evidence="1" id="KW-0732">Signal</keyword>